<feature type="signal peptide" evidence="1">
    <location>
        <begin position="1"/>
        <end position="17"/>
    </location>
</feature>
<keyword evidence="1" id="KW-0732">Signal</keyword>
<organism evidence="2 3">
    <name type="scientific">Branchiostoma belcheri</name>
    <name type="common">Amphioxus</name>
    <dbReference type="NCBI Taxonomy" id="7741"/>
    <lineage>
        <taxon>Eukaryota</taxon>
        <taxon>Metazoa</taxon>
        <taxon>Chordata</taxon>
        <taxon>Cephalochordata</taxon>
        <taxon>Leptocardii</taxon>
        <taxon>Amphioxiformes</taxon>
        <taxon>Branchiostomatidae</taxon>
        <taxon>Branchiostoma</taxon>
    </lineage>
</organism>
<dbReference type="GeneID" id="109471413"/>
<name>A0A6P4Z5A2_BRABE</name>
<dbReference type="KEGG" id="bbel:109471413"/>
<reference evidence="3" key="1">
    <citation type="submission" date="2025-08" db="UniProtKB">
        <authorList>
            <consortium name="RefSeq"/>
        </authorList>
    </citation>
    <scope>IDENTIFICATION</scope>
    <source>
        <tissue evidence="3">Gonad</tissue>
    </source>
</reference>
<dbReference type="AlphaFoldDB" id="A0A6P4Z5A2"/>
<evidence type="ECO:0000256" key="1">
    <source>
        <dbReference type="SAM" id="SignalP"/>
    </source>
</evidence>
<evidence type="ECO:0000313" key="3">
    <source>
        <dbReference type="RefSeq" id="XP_019626257.1"/>
    </source>
</evidence>
<gene>
    <name evidence="3" type="primary">LOC109471413</name>
</gene>
<sequence>MIQILLLISIFTLQFTANVVYFAQIADLEESGPFSRPPEPGLLAWLQLSHHLNLFHQSSLYVWQSSNHRRSAESVGMRHVSGDRLVARPRMVLSVPKSVNAEIPATLQSLKLVTPDTPPPPPSVPLYQEALQHCELGEGTSSTPQVCYISRNMQGVGRVHGVCFRDMSVLERVQGLYRDNARRCVVELS</sequence>
<proteinExistence type="predicted"/>
<accession>A0A6P4Z5A2</accession>
<keyword evidence="2" id="KW-1185">Reference proteome</keyword>
<protein>
    <submittedName>
        <fullName evidence="3">Uncharacterized protein LOC109471413</fullName>
    </submittedName>
</protein>
<dbReference type="Proteomes" id="UP000515135">
    <property type="component" value="Unplaced"/>
</dbReference>
<dbReference type="OrthoDB" id="6143546at2759"/>
<dbReference type="RefSeq" id="XP_019626257.1">
    <property type="nucleotide sequence ID" value="XM_019770698.1"/>
</dbReference>
<feature type="chain" id="PRO_5028159425" evidence="1">
    <location>
        <begin position="18"/>
        <end position="189"/>
    </location>
</feature>
<evidence type="ECO:0000313" key="2">
    <source>
        <dbReference type="Proteomes" id="UP000515135"/>
    </source>
</evidence>